<keyword evidence="2" id="KW-1185">Reference proteome</keyword>
<accession>A0A5B7I2Y1</accession>
<evidence type="ECO:0000313" key="1">
    <source>
        <dbReference type="EMBL" id="MPC79721.1"/>
    </source>
</evidence>
<sequence>MPRNHQSNVPPLVSPVRHTSITSAASATRHHVTCVSINLILSHLLGIIVRVFSVRPFFGATITLPFISIRATVARCG</sequence>
<reference evidence="1 2" key="1">
    <citation type="submission" date="2019-05" db="EMBL/GenBank/DDBJ databases">
        <title>Another draft genome of Portunus trituberculatus and its Hox gene families provides insights of decapod evolution.</title>
        <authorList>
            <person name="Jeong J.-H."/>
            <person name="Song I."/>
            <person name="Kim S."/>
            <person name="Choi T."/>
            <person name="Kim D."/>
            <person name="Ryu S."/>
            <person name="Kim W."/>
        </authorList>
    </citation>
    <scope>NUCLEOTIDE SEQUENCE [LARGE SCALE GENOMIC DNA]</scope>
    <source>
        <tissue evidence="1">Muscle</tissue>
    </source>
</reference>
<dbReference type="Proteomes" id="UP000324222">
    <property type="component" value="Unassembled WGS sequence"/>
</dbReference>
<dbReference type="EMBL" id="VSRR010051910">
    <property type="protein sequence ID" value="MPC79721.1"/>
    <property type="molecule type" value="Genomic_DNA"/>
</dbReference>
<evidence type="ECO:0000313" key="2">
    <source>
        <dbReference type="Proteomes" id="UP000324222"/>
    </source>
</evidence>
<name>A0A5B7I2Y1_PORTR</name>
<comment type="caution">
    <text evidence="1">The sequence shown here is derived from an EMBL/GenBank/DDBJ whole genome shotgun (WGS) entry which is preliminary data.</text>
</comment>
<gene>
    <name evidence="1" type="ORF">E2C01_074263</name>
</gene>
<organism evidence="1 2">
    <name type="scientific">Portunus trituberculatus</name>
    <name type="common">Swimming crab</name>
    <name type="synonym">Neptunus trituberculatus</name>
    <dbReference type="NCBI Taxonomy" id="210409"/>
    <lineage>
        <taxon>Eukaryota</taxon>
        <taxon>Metazoa</taxon>
        <taxon>Ecdysozoa</taxon>
        <taxon>Arthropoda</taxon>
        <taxon>Crustacea</taxon>
        <taxon>Multicrustacea</taxon>
        <taxon>Malacostraca</taxon>
        <taxon>Eumalacostraca</taxon>
        <taxon>Eucarida</taxon>
        <taxon>Decapoda</taxon>
        <taxon>Pleocyemata</taxon>
        <taxon>Brachyura</taxon>
        <taxon>Eubrachyura</taxon>
        <taxon>Portunoidea</taxon>
        <taxon>Portunidae</taxon>
        <taxon>Portuninae</taxon>
        <taxon>Portunus</taxon>
    </lineage>
</organism>
<dbReference type="AlphaFoldDB" id="A0A5B7I2Y1"/>
<proteinExistence type="predicted"/>
<protein>
    <submittedName>
        <fullName evidence="1">Uncharacterized protein</fullName>
    </submittedName>
</protein>